<organism evidence="2 3">
    <name type="scientific">Chryseobacterium turcicum</name>
    <dbReference type="NCBI Taxonomy" id="2898076"/>
    <lineage>
        <taxon>Bacteria</taxon>
        <taxon>Pseudomonadati</taxon>
        <taxon>Bacteroidota</taxon>
        <taxon>Flavobacteriia</taxon>
        <taxon>Flavobacteriales</taxon>
        <taxon>Weeksellaceae</taxon>
        <taxon>Chryseobacterium group</taxon>
        <taxon>Chryseobacterium</taxon>
    </lineage>
</organism>
<reference evidence="2" key="1">
    <citation type="submission" date="2021-11" db="EMBL/GenBank/DDBJ databases">
        <title>Description of novel Chryseobacterium species.</title>
        <authorList>
            <person name="Saticioglu I.B."/>
            <person name="Ay H."/>
            <person name="Altun S."/>
            <person name="Duman M."/>
        </authorList>
    </citation>
    <scope>NUCLEOTIDE SEQUENCE</scope>
    <source>
        <strain evidence="2">C-17</strain>
    </source>
</reference>
<name>A0A9Q3UZB6_9FLAO</name>
<keyword evidence="1" id="KW-0732">Signal</keyword>
<evidence type="ECO:0000256" key="1">
    <source>
        <dbReference type="SAM" id="SignalP"/>
    </source>
</evidence>
<gene>
    <name evidence="2" type="ORF">LO744_01105</name>
</gene>
<evidence type="ECO:0000313" key="3">
    <source>
        <dbReference type="Proteomes" id="UP001108025"/>
    </source>
</evidence>
<dbReference type="Proteomes" id="UP001108025">
    <property type="component" value="Unassembled WGS sequence"/>
</dbReference>
<feature type="signal peptide" evidence="1">
    <location>
        <begin position="1"/>
        <end position="21"/>
    </location>
</feature>
<evidence type="ECO:0000313" key="2">
    <source>
        <dbReference type="EMBL" id="MCD1115477.1"/>
    </source>
</evidence>
<keyword evidence="3" id="KW-1185">Reference proteome</keyword>
<sequence length="270" mass="32654">MIKFVFSFLMLLSFLCFRAQEQDTVNIDEIKDVVLLGFKSKFDCERYYNQEKEIYEKQFKELESVNLELLFNEFSKLEIFNEIKINPRKILILNPEITIINVSCGLDSDINCPRFENNILFDLYQKFWNKKNYEKFQKVFKNKSIIPLIGIPFMSFKDNMINKNNFLKSNRIKLVYEGVYTDLNSKKTKFYYSSNEKRVENLELHKSKDSNKILSENYIHLYVKLLPYSNDNFPNTYNIYINISNEENKAFERIFLYQFKDRKWKLLKNK</sequence>
<protein>
    <submittedName>
        <fullName evidence="2">Uncharacterized protein</fullName>
    </submittedName>
</protein>
<proteinExistence type="predicted"/>
<feature type="chain" id="PRO_5040177928" evidence="1">
    <location>
        <begin position="22"/>
        <end position="270"/>
    </location>
</feature>
<dbReference type="AlphaFoldDB" id="A0A9Q3UZB6"/>
<dbReference type="RefSeq" id="WP_230666539.1">
    <property type="nucleotide sequence ID" value="NZ_JAJNAY010000001.1"/>
</dbReference>
<accession>A0A9Q3UZB6</accession>
<comment type="caution">
    <text evidence="2">The sequence shown here is derived from an EMBL/GenBank/DDBJ whole genome shotgun (WGS) entry which is preliminary data.</text>
</comment>
<dbReference type="EMBL" id="JAJNAY010000001">
    <property type="protein sequence ID" value="MCD1115477.1"/>
    <property type="molecule type" value="Genomic_DNA"/>
</dbReference>